<dbReference type="InterPro" id="IPR000980">
    <property type="entry name" value="SH2"/>
</dbReference>
<evidence type="ECO:0000259" key="4">
    <source>
        <dbReference type="PROSITE" id="PS50001"/>
    </source>
</evidence>
<feature type="domain" description="ZP" evidence="5">
    <location>
        <begin position="167"/>
        <end position="417"/>
    </location>
</feature>
<evidence type="ECO:0000259" key="5">
    <source>
        <dbReference type="PROSITE" id="PS51034"/>
    </source>
</evidence>
<dbReference type="Gene3D" id="2.30.29.30">
    <property type="entry name" value="Pleckstrin-homology domain (PH domain)/Phosphotyrosine-binding domain (PTB)"/>
    <property type="match status" value="1"/>
</dbReference>
<evidence type="ECO:0000313" key="7">
    <source>
        <dbReference type="Proteomes" id="UP000218231"/>
    </source>
</evidence>
<dbReference type="Pfam" id="PF00017">
    <property type="entry name" value="SH2"/>
    <property type="match status" value="1"/>
</dbReference>
<evidence type="ECO:0008006" key="8">
    <source>
        <dbReference type="Google" id="ProtNLM"/>
    </source>
</evidence>
<dbReference type="STRING" id="2018661.A0A2A2JYX3"/>
<dbReference type="PROSITE" id="PS01179">
    <property type="entry name" value="PID"/>
    <property type="match status" value="1"/>
</dbReference>
<dbReference type="AlphaFoldDB" id="A0A2A2JYX3"/>
<accession>A0A2A2JYX3</accession>
<evidence type="ECO:0000256" key="2">
    <source>
        <dbReference type="PROSITE-ProRule" id="PRU00191"/>
    </source>
</evidence>
<dbReference type="InterPro" id="IPR001507">
    <property type="entry name" value="ZP_dom"/>
</dbReference>
<name>A0A2A2JYX3_9BILA</name>
<dbReference type="InterPro" id="IPR036860">
    <property type="entry name" value="SH2_dom_sf"/>
</dbReference>
<protein>
    <recommendedName>
        <fullName evidence="8">ZP domain-containing protein</fullName>
    </recommendedName>
</protein>
<dbReference type="EMBL" id="LIAE01010038">
    <property type="protein sequence ID" value="PAV66812.1"/>
    <property type="molecule type" value="Genomic_DNA"/>
</dbReference>
<dbReference type="PROSITE" id="PS51034">
    <property type="entry name" value="ZP_2"/>
    <property type="match status" value="1"/>
</dbReference>
<dbReference type="InterPro" id="IPR006020">
    <property type="entry name" value="PTB/PI_dom"/>
</dbReference>
<comment type="caution">
    <text evidence="6">The sequence shown here is derived from an EMBL/GenBank/DDBJ whole genome shotgun (WGS) entry which is preliminary data.</text>
</comment>
<organism evidence="6 7">
    <name type="scientific">Diploscapter pachys</name>
    <dbReference type="NCBI Taxonomy" id="2018661"/>
    <lineage>
        <taxon>Eukaryota</taxon>
        <taxon>Metazoa</taxon>
        <taxon>Ecdysozoa</taxon>
        <taxon>Nematoda</taxon>
        <taxon>Chromadorea</taxon>
        <taxon>Rhabditida</taxon>
        <taxon>Rhabditina</taxon>
        <taxon>Rhabditomorpha</taxon>
        <taxon>Rhabditoidea</taxon>
        <taxon>Rhabditidae</taxon>
        <taxon>Diploscapter</taxon>
    </lineage>
</organism>
<dbReference type="PANTHER" id="PTHR46560">
    <property type="entry name" value="CYPHER, ISOFORM B"/>
    <property type="match status" value="1"/>
</dbReference>
<reference evidence="6 7" key="1">
    <citation type="journal article" date="2017" name="Curr. Biol.">
        <title>Genome architecture and evolution of a unichromosomal asexual nematode.</title>
        <authorList>
            <person name="Fradin H."/>
            <person name="Zegar C."/>
            <person name="Gutwein M."/>
            <person name="Lucas J."/>
            <person name="Kovtun M."/>
            <person name="Corcoran D."/>
            <person name="Baugh L.R."/>
            <person name="Kiontke K."/>
            <person name="Gunsalus K."/>
            <person name="Fitch D.H."/>
            <person name="Piano F."/>
        </authorList>
    </citation>
    <scope>NUCLEOTIDE SEQUENCE [LARGE SCALE GENOMIC DNA]</scope>
    <source>
        <strain evidence="6">PF1309</strain>
    </source>
</reference>
<dbReference type="Proteomes" id="UP000218231">
    <property type="component" value="Unassembled WGS sequence"/>
</dbReference>
<dbReference type="SMART" id="SM00252">
    <property type="entry name" value="SH2"/>
    <property type="match status" value="1"/>
</dbReference>
<gene>
    <name evidence="6" type="ORF">WR25_10527</name>
</gene>
<evidence type="ECO:0000256" key="1">
    <source>
        <dbReference type="ARBA" id="ARBA00022999"/>
    </source>
</evidence>
<evidence type="ECO:0000259" key="3">
    <source>
        <dbReference type="PROSITE" id="PS01179"/>
    </source>
</evidence>
<evidence type="ECO:0000313" key="6">
    <source>
        <dbReference type="EMBL" id="PAV66812.1"/>
    </source>
</evidence>
<feature type="domain" description="PID" evidence="3">
    <location>
        <begin position="11"/>
        <end position="54"/>
    </location>
</feature>
<dbReference type="OrthoDB" id="6432511at2759"/>
<sequence>MDDTNSPKWGSLIARHSVSCFSFAAQGEKDTPMEKMFGYIGKKADGSNRKCYVFQHDEVLKILAVMDEAVRNVPEENQDQNSTSPAQTDQQNDNKLQNDLQKNDAEFCRTHEELENYPWYHGALERSEAEAKVRYNGDFLVRHSPGKTQFVLTAKTDRFFHLLVKDQLGTDFLLTIRFNDTFSGTIYTEKGSPNCVYVNGAELRQAEYEAKIPLKGCQTHENSDGNLENEIVVQQGEKFDPRKDKRFLLTCIPAPGGGPIFRDSQVTLSFGGITIDSKQTSTLEPVEATPELDYKVVVRDGSDISAPILTRSLSVGDNVSYTVELGNGVKGRIGHCWAKDDAGSELQLSGKDGCSLQKESQVWGNFEETQNSKGGITLLNRIRAWAFPTSNEVNIFCNLHICAHCVQSSCNNRGRRHEWRNQESDPFSAQIDTSGMTN</sequence>
<keyword evidence="1 2" id="KW-0727">SH2 domain</keyword>
<dbReference type="CDD" id="cd00934">
    <property type="entry name" value="PTB"/>
    <property type="match status" value="1"/>
</dbReference>
<proteinExistence type="predicted"/>
<dbReference type="PROSITE" id="PS50001">
    <property type="entry name" value="SH2"/>
    <property type="match status" value="1"/>
</dbReference>
<dbReference type="PANTHER" id="PTHR46560:SF5">
    <property type="entry name" value="CYPHER, ISOFORM B"/>
    <property type="match status" value="1"/>
</dbReference>
<dbReference type="InterPro" id="IPR011993">
    <property type="entry name" value="PH-like_dom_sf"/>
</dbReference>
<keyword evidence="7" id="KW-1185">Reference proteome</keyword>
<feature type="domain" description="SH2" evidence="4">
    <location>
        <begin position="119"/>
        <end position="240"/>
    </location>
</feature>
<dbReference type="Gene3D" id="3.30.505.10">
    <property type="entry name" value="SH2 domain"/>
    <property type="match status" value="1"/>
</dbReference>
<dbReference type="SUPFAM" id="SSF55550">
    <property type="entry name" value="SH2 domain"/>
    <property type="match status" value="1"/>
</dbReference>